<name>A0ABW5PPK9_9BACI</name>
<dbReference type="RefSeq" id="WP_141189392.1">
    <property type="nucleotide sequence ID" value="NZ_JBHUMR010000008.1"/>
</dbReference>
<reference evidence="2" key="1">
    <citation type="journal article" date="2019" name="Int. J. Syst. Evol. Microbiol.">
        <title>The Global Catalogue of Microorganisms (GCM) 10K type strain sequencing project: providing services to taxonomists for standard genome sequencing and annotation.</title>
        <authorList>
            <consortium name="The Broad Institute Genomics Platform"/>
            <consortium name="The Broad Institute Genome Sequencing Center for Infectious Disease"/>
            <person name="Wu L."/>
            <person name="Ma J."/>
        </authorList>
    </citation>
    <scope>NUCLEOTIDE SEQUENCE [LARGE SCALE GENOMIC DNA]</scope>
    <source>
        <strain evidence="2">TISTR 2241</strain>
    </source>
</reference>
<gene>
    <name evidence="1" type="ORF">ACFSTF_05470</name>
</gene>
<evidence type="ECO:0008006" key="3">
    <source>
        <dbReference type="Google" id="ProtNLM"/>
    </source>
</evidence>
<accession>A0ABW5PPK9</accession>
<proteinExistence type="predicted"/>
<dbReference type="EMBL" id="JBHUMR010000008">
    <property type="protein sequence ID" value="MFD2616757.1"/>
    <property type="molecule type" value="Genomic_DNA"/>
</dbReference>
<protein>
    <recommendedName>
        <fullName evidence="3">DUF2515 domain-containing protein</fullName>
    </recommendedName>
</protein>
<evidence type="ECO:0000313" key="2">
    <source>
        <dbReference type="Proteomes" id="UP001597458"/>
    </source>
</evidence>
<organism evidence="1 2">
    <name type="scientific">Terrilactibacillus laevilacticus</name>
    <dbReference type="NCBI Taxonomy" id="1380157"/>
    <lineage>
        <taxon>Bacteria</taxon>
        <taxon>Bacillati</taxon>
        <taxon>Bacillota</taxon>
        <taxon>Bacilli</taxon>
        <taxon>Bacillales</taxon>
        <taxon>Bacillaceae</taxon>
        <taxon>Terrilactibacillus</taxon>
    </lineage>
</organism>
<evidence type="ECO:0000313" key="1">
    <source>
        <dbReference type="EMBL" id="MFD2616757.1"/>
    </source>
</evidence>
<comment type="caution">
    <text evidence="1">The sequence shown here is derived from an EMBL/GenBank/DDBJ whole genome shotgun (WGS) entry which is preliminary data.</text>
</comment>
<dbReference type="Proteomes" id="UP001597458">
    <property type="component" value="Unassembled WGS sequence"/>
</dbReference>
<keyword evidence="2" id="KW-1185">Reference proteome</keyword>
<sequence>MSEFNRSDHPLNKIREKGIKELKKEWQTLYSTNKDYAIQLINDQALEFPTLFLLLHELEVRKDSVDLNDRNQIVINHISNVLRGTDYGLTNESPFHDQHDTIVTSFLWILETGSDSIHSLDYIQVIDSTAIQVLLTFHQDYLQQLIRLLFFRNRHKSQRHYLLWAIYELGDPTVLLHFSNYLLSEYLTDRKYAKQLLSFIPEVQSASAEETFDVFVNWYEHNSPYLVYTGETNDVSPEHHPFRINYAAKYLGKPISHKTGNPLLRLSSTDVRNYRYFVQLSKQEQMTLAEKSLELRLQERSKWKQILTYSLQDQRLFLNGGGKP</sequence>